<organism evidence="1 2">
    <name type="scientific">Coemansia aciculifera</name>
    <dbReference type="NCBI Taxonomy" id="417176"/>
    <lineage>
        <taxon>Eukaryota</taxon>
        <taxon>Fungi</taxon>
        <taxon>Fungi incertae sedis</taxon>
        <taxon>Zoopagomycota</taxon>
        <taxon>Kickxellomycotina</taxon>
        <taxon>Kickxellomycetes</taxon>
        <taxon>Kickxellales</taxon>
        <taxon>Kickxellaceae</taxon>
        <taxon>Coemansia</taxon>
    </lineage>
</organism>
<keyword evidence="2" id="KW-1185">Reference proteome</keyword>
<protein>
    <submittedName>
        <fullName evidence="1">Uncharacterized protein</fullName>
    </submittedName>
</protein>
<comment type="caution">
    <text evidence="1">The sequence shown here is derived from an EMBL/GenBank/DDBJ whole genome shotgun (WGS) entry which is preliminary data.</text>
</comment>
<sequence length="1633" mass="177758">MAGDSSAQGAALPQAAALSRTEQATVELNFLIAHYLSTSSPLCGIAGPVARALEATPGLLPPRHDWQGRQHQRGCGELASSHPHVGGAELLRLMQAVTRRDSDALLTAGGSLLGRTHATPGKAASQALPAKLRQRCTRQQAQRGTCERLPLSVVASFRHYVRCHGHKYATFCVLFDRTGRRMITGSDDYLIKVWCTKTGFLINTFKGHQEVITDLALNVENTLLASASADGTARIWNLKTGEPRAVLVANPSGRRKSITSVKFSPSPCAEIRYLATTCDDGLCRVYRWDRDRLAFDTTPVVVDGRPEARDSVSSFAFNHTGSRFAIATVAGYISVYSTIADTASPDTSAAHWGDPRLIRRIAAHEENITTLVFSSDGQMLLSGSMDGTAKVWKCGAADAKWDSVTVDLKEPVPLLGDAPESMLHPQDGAMPPPLPATTDAAPASATAVESRRGSLNIAGVRNAPPVSSTIAHIAATAASDDVNMAVDGDDANVAAASPVELVADTMAATAAQATPAATAQNVPATVKRVEANQVAWTCDNTRVMASNNLGTVLAFDPHSGEVLWRRRAHSVVDVYVLIPHPTDPRVAVSGGYDGRAIVWDVDRGLILREIKVGEQLYDGAFTEDGQYFALASESGAATLYGLGAAWPYEDAQRMAEQMFASDYTATIMDANRFVADQHTQIPSYLVPHSALMDFDGRVYRRQKGPRFGLSIHMGVDELLFAQEDAARRTALATELAHAHIDFQAAQDPMADVRPTRANRRRRIVPPRGQEPEELPEAESLPPVLIPDDSDDEEYQTFGDDDDEDEEPEDDADEDEHAFGATRRAEPAVGRITGRTRQDVEAGSTAYASDRDRQSALELLRTRHSRASARAQRSSDVQPNGDARRRGRLRRDPGASQQQEQQLYELPETSDDDFHPTSAAANQPTRAGGSGWQSRSRRGANVSGSRADRNGRQARNRRIASDSEEDDDDDNASDIVDVPASDDDNASILDIEGDIDDYEEDSGSEFSDSAVRASTPTRRRSGRTGSNTATRSSAEGGGGTPQSRSLRARSGSYEHARRNLMEHHGADFVSQMADASMEDHTRMETRNGRVPRSNDNIISSSEEDSDSGRPQRRLSKRSQLVAPAGSNNNNAPSVVTRRSAATTVATAASAMRMSSGKALYQPTEWILATAPSTVPYRPQVGDIIAYFREGHEDFWKSPSRCKKLSDKLLPYVEDPDLAVAVFGKVVGLRYHVGPPTFCSVNIQLLKNQTIEELDLEGSDSHDLARRSIQVQYHDCDGVPDFLILYSRYRASLRRSFKSGDSVSVLFDEDQAHSAVITGFRDIKPTSRQTSVTRLIARNPWKSIVVEWSGGSEVGAEQVSPWELVHDDDDAAAEIPADTKESLLDIVDTLRDVANFEWFVRNVDYVVDYPDYLMHVAYPMCLDTIYERLDNGYYRHPSAVAFDLALIKENADAFNDPGTLVPIAAKKLVVQYAQQAGRVLGTAGGETAESNDDAGHDGPYDPAMSSPMARRRSTRNSSLSNGHHRAVAAAAAASASTTRRAALPAAADVRQSRKRKPQAAATSSNHRVSRRRVDSRSDESDFVDQDSDDDDGDTGSRRPRRGKRSAHYKDEEEESEGDNGYSGNDDDDDDDDLYS</sequence>
<name>A0ACC1M7X3_9FUNG</name>
<accession>A0ACC1M7X3</accession>
<gene>
    <name evidence="1" type="ORF">IWW38_001165</name>
</gene>
<evidence type="ECO:0000313" key="2">
    <source>
        <dbReference type="Proteomes" id="UP001139981"/>
    </source>
</evidence>
<proteinExistence type="predicted"/>
<dbReference type="EMBL" id="JANBVB010000041">
    <property type="protein sequence ID" value="KAJ2898965.1"/>
    <property type="molecule type" value="Genomic_DNA"/>
</dbReference>
<dbReference type="Proteomes" id="UP001139981">
    <property type="component" value="Unassembled WGS sequence"/>
</dbReference>
<reference evidence="1" key="1">
    <citation type="submission" date="2022-07" db="EMBL/GenBank/DDBJ databases">
        <title>Phylogenomic reconstructions and comparative analyses of Kickxellomycotina fungi.</title>
        <authorList>
            <person name="Reynolds N.K."/>
            <person name="Stajich J.E."/>
            <person name="Barry K."/>
            <person name="Grigoriev I.V."/>
            <person name="Crous P."/>
            <person name="Smith M.E."/>
        </authorList>
    </citation>
    <scope>NUCLEOTIDE SEQUENCE</scope>
    <source>
        <strain evidence="1">CBS 190363</strain>
    </source>
</reference>
<evidence type="ECO:0000313" key="1">
    <source>
        <dbReference type="EMBL" id="KAJ2898965.1"/>
    </source>
</evidence>